<keyword evidence="1" id="KW-0430">Lectin</keyword>
<keyword evidence="2" id="KW-0472">Membrane</keyword>
<feature type="transmembrane region" description="Helical" evidence="2">
    <location>
        <begin position="12"/>
        <end position="32"/>
    </location>
</feature>
<dbReference type="SUPFAM" id="SSF56436">
    <property type="entry name" value="C-type lectin-like"/>
    <property type="match status" value="1"/>
</dbReference>
<feature type="non-terminal residue" evidence="3">
    <location>
        <position position="1"/>
    </location>
</feature>
<keyword evidence="4" id="KW-1185">Reference proteome</keyword>
<dbReference type="EMBL" id="CATNWA010016817">
    <property type="protein sequence ID" value="CAI9595626.1"/>
    <property type="molecule type" value="Genomic_DNA"/>
</dbReference>
<sequence>DPHHFYCHPTALLSLVVILKAVEIAVIFILVWKIPCETLQDSSGPSLANSTNRAPSPIQKHYYDAFDMITDLCAATGKVCELCPLNWIAFRGKCYFFSEDRNNWSSSREN</sequence>
<name>A0ABN9FH82_9NEOB</name>
<reference evidence="3" key="1">
    <citation type="submission" date="2023-05" db="EMBL/GenBank/DDBJ databases">
        <authorList>
            <person name="Stuckert A."/>
        </authorList>
    </citation>
    <scope>NUCLEOTIDE SEQUENCE</scope>
</reference>
<comment type="caution">
    <text evidence="3">The sequence shown here is derived from an EMBL/GenBank/DDBJ whole genome shotgun (WGS) entry which is preliminary data.</text>
</comment>
<organism evidence="3 4">
    <name type="scientific">Staurois parvus</name>
    <dbReference type="NCBI Taxonomy" id="386267"/>
    <lineage>
        <taxon>Eukaryota</taxon>
        <taxon>Metazoa</taxon>
        <taxon>Chordata</taxon>
        <taxon>Craniata</taxon>
        <taxon>Vertebrata</taxon>
        <taxon>Euteleostomi</taxon>
        <taxon>Amphibia</taxon>
        <taxon>Batrachia</taxon>
        <taxon>Anura</taxon>
        <taxon>Neobatrachia</taxon>
        <taxon>Ranoidea</taxon>
        <taxon>Ranidae</taxon>
        <taxon>Staurois</taxon>
    </lineage>
</organism>
<dbReference type="InterPro" id="IPR016187">
    <property type="entry name" value="CTDL_fold"/>
</dbReference>
<dbReference type="Gene3D" id="3.10.100.10">
    <property type="entry name" value="Mannose-Binding Protein A, subunit A"/>
    <property type="match status" value="1"/>
</dbReference>
<proteinExistence type="predicted"/>
<dbReference type="InterPro" id="IPR016186">
    <property type="entry name" value="C-type_lectin-like/link_sf"/>
</dbReference>
<dbReference type="InterPro" id="IPR051379">
    <property type="entry name" value="C-type_Lectin_Receptor_IMM"/>
</dbReference>
<dbReference type="PANTHER" id="PTHR46746">
    <property type="entry name" value="KILLER CELL LECTIN-LIKE RECEPTOR SUBFAMILY F MEMBER 2"/>
    <property type="match status" value="1"/>
</dbReference>
<evidence type="ECO:0000256" key="1">
    <source>
        <dbReference type="ARBA" id="ARBA00022734"/>
    </source>
</evidence>
<gene>
    <name evidence="3" type="ORF">SPARVUS_LOCUS11913037</name>
</gene>
<dbReference type="PANTHER" id="PTHR46746:SF8">
    <property type="entry name" value="CD209 ANTIGEN-LIKE PROTEIN A"/>
    <property type="match status" value="1"/>
</dbReference>
<keyword evidence="2" id="KW-0812">Transmembrane</keyword>
<feature type="non-terminal residue" evidence="3">
    <location>
        <position position="110"/>
    </location>
</feature>
<keyword evidence="2" id="KW-1133">Transmembrane helix</keyword>
<evidence type="ECO:0000313" key="4">
    <source>
        <dbReference type="Proteomes" id="UP001162483"/>
    </source>
</evidence>
<evidence type="ECO:0000256" key="2">
    <source>
        <dbReference type="SAM" id="Phobius"/>
    </source>
</evidence>
<dbReference type="Proteomes" id="UP001162483">
    <property type="component" value="Unassembled WGS sequence"/>
</dbReference>
<evidence type="ECO:0000313" key="3">
    <source>
        <dbReference type="EMBL" id="CAI9595626.1"/>
    </source>
</evidence>
<accession>A0ABN9FH82</accession>
<protein>
    <submittedName>
        <fullName evidence="3">Uncharacterized protein</fullName>
    </submittedName>
</protein>